<name>A0A087C088_9BIFI</name>
<evidence type="ECO:0000256" key="1">
    <source>
        <dbReference type="ARBA" id="ARBA00004141"/>
    </source>
</evidence>
<evidence type="ECO:0000256" key="2">
    <source>
        <dbReference type="ARBA" id="ARBA00006810"/>
    </source>
</evidence>
<dbReference type="Pfam" id="PF00119">
    <property type="entry name" value="ATP-synt_A"/>
    <property type="match status" value="1"/>
</dbReference>
<keyword evidence="10 11" id="KW-0066">ATP synthesis</keyword>
<keyword evidence="8 11" id="KW-0406">Ion transport</keyword>
<feature type="transmembrane region" description="Helical" evidence="11">
    <location>
        <begin position="195"/>
        <end position="218"/>
    </location>
</feature>
<keyword evidence="14" id="KW-1185">Reference proteome</keyword>
<dbReference type="PANTHER" id="PTHR11410:SF0">
    <property type="entry name" value="ATP SYNTHASE SUBUNIT A"/>
    <property type="match status" value="1"/>
</dbReference>
<organism evidence="13 14">
    <name type="scientific">Bifidobacterium mongoliense DSM 21395</name>
    <dbReference type="NCBI Taxonomy" id="1437603"/>
    <lineage>
        <taxon>Bacteria</taxon>
        <taxon>Bacillati</taxon>
        <taxon>Actinomycetota</taxon>
        <taxon>Actinomycetes</taxon>
        <taxon>Bifidobacteriales</taxon>
        <taxon>Bifidobacteriaceae</taxon>
        <taxon>Bifidobacterium</taxon>
    </lineage>
</organism>
<dbReference type="CDD" id="cd00310">
    <property type="entry name" value="ATP-synt_Fo_a_6"/>
    <property type="match status" value="1"/>
</dbReference>
<dbReference type="GO" id="GO:0046933">
    <property type="term" value="F:proton-transporting ATP synthase activity, rotational mechanism"/>
    <property type="evidence" value="ECO:0007669"/>
    <property type="project" value="UniProtKB-UniRule"/>
</dbReference>
<dbReference type="GeneID" id="93093824"/>
<dbReference type="RefSeq" id="WP_033511433.1">
    <property type="nucleotide sequence ID" value="NZ_JDUO01000002.1"/>
</dbReference>
<evidence type="ECO:0000256" key="12">
    <source>
        <dbReference type="RuleBase" id="RU000483"/>
    </source>
</evidence>
<dbReference type="SUPFAM" id="SSF81336">
    <property type="entry name" value="F1F0 ATP synthase subunit A"/>
    <property type="match status" value="1"/>
</dbReference>
<dbReference type="Gene3D" id="1.20.120.220">
    <property type="entry name" value="ATP synthase, F0 complex, subunit A"/>
    <property type="match status" value="1"/>
</dbReference>
<protein>
    <recommendedName>
        <fullName evidence="11 12">ATP synthase subunit a</fullName>
    </recommendedName>
    <alternativeName>
        <fullName evidence="11">ATP synthase F0 sector subunit a</fullName>
    </alternativeName>
    <alternativeName>
        <fullName evidence="11">F-ATPase subunit 6</fullName>
    </alternativeName>
</protein>
<feature type="transmembrane region" description="Helical" evidence="11">
    <location>
        <begin position="99"/>
        <end position="120"/>
    </location>
</feature>
<dbReference type="InterPro" id="IPR023011">
    <property type="entry name" value="ATP_synth_F0_asu_AS"/>
</dbReference>
<keyword evidence="6 11" id="KW-0375">Hydrogen ion transport</keyword>
<evidence type="ECO:0000256" key="8">
    <source>
        <dbReference type="ARBA" id="ARBA00023065"/>
    </source>
</evidence>
<comment type="function">
    <text evidence="11 12">Key component of the proton channel; it plays a direct role in the translocation of protons across the membrane.</text>
</comment>
<dbReference type="AlphaFoldDB" id="A0A087C088"/>
<accession>A0A087C088</accession>
<dbReference type="eggNOG" id="COG0356">
    <property type="taxonomic scope" value="Bacteria"/>
</dbReference>
<comment type="subcellular location">
    <subcellularLocation>
        <location evidence="11 12">Cell membrane</location>
        <topology evidence="11 12">Multi-pass membrane protein</topology>
    </subcellularLocation>
    <subcellularLocation>
        <location evidence="1">Membrane</location>
        <topology evidence="1">Multi-pass membrane protein</topology>
    </subcellularLocation>
</comment>
<evidence type="ECO:0000256" key="4">
    <source>
        <dbReference type="ARBA" id="ARBA00022547"/>
    </source>
</evidence>
<keyword evidence="3 11" id="KW-0813">Transport</keyword>
<evidence type="ECO:0000313" key="14">
    <source>
        <dbReference type="Proteomes" id="UP000029082"/>
    </source>
</evidence>
<dbReference type="NCBIfam" id="TIGR01131">
    <property type="entry name" value="ATP_synt_6_or_A"/>
    <property type="match status" value="1"/>
</dbReference>
<dbReference type="Proteomes" id="UP000029082">
    <property type="component" value="Unassembled WGS sequence"/>
</dbReference>
<evidence type="ECO:0000256" key="9">
    <source>
        <dbReference type="ARBA" id="ARBA00023136"/>
    </source>
</evidence>
<dbReference type="OrthoDB" id="9809130at2"/>
<evidence type="ECO:0000256" key="11">
    <source>
        <dbReference type="HAMAP-Rule" id="MF_01393"/>
    </source>
</evidence>
<feature type="transmembrane region" description="Helical" evidence="11">
    <location>
        <begin position="126"/>
        <end position="146"/>
    </location>
</feature>
<dbReference type="InterPro" id="IPR035908">
    <property type="entry name" value="F0_ATP_A_sf"/>
</dbReference>
<keyword evidence="5 11" id="KW-0812">Transmembrane</keyword>
<evidence type="ECO:0000313" key="13">
    <source>
        <dbReference type="EMBL" id="KFI76688.1"/>
    </source>
</evidence>
<evidence type="ECO:0000256" key="3">
    <source>
        <dbReference type="ARBA" id="ARBA00022448"/>
    </source>
</evidence>
<keyword evidence="7 11" id="KW-1133">Transmembrane helix</keyword>
<keyword evidence="11" id="KW-1003">Cell membrane</keyword>
<dbReference type="InterPro" id="IPR000568">
    <property type="entry name" value="ATP_synth_F0_asu"/>
</dbReference>
<dbReference type="PRINTS" id="PR00123">
    <property type="entry name" value="ATPASEA"/>
</dbReference>
<dbReference type="GO" id="GO:0005886">
    <property type="term" value="C:plasma membrane"/>
    <property type="evidence" value="ECO:0007669"/>
    <property type="project" value="UniProtKB-SubCell"/>
</dbReference>
<gene>
    <name evidence="11" type="primary">atpB</name>
    <name evidence="13" type="ORF">BMON_0824</name>
</gene>
<sequence>MSGFQGAGMLLAAKAGPDLPAMKDFLPPQILFQGTPFAINRIILIRIVATIVLLVVMSVTASRAKLIPGRWQSAVEWLLDFVRTNVVYQVMGEERGKRFVPMMTTLFFTIFIFNLCSVIPGANMAATASITMPLVFALWIFAQYWVAACREQGFFKYLRSELAPAGVPPLLLILIAPIQLIEVLLIRPFSLTVRLFANMVAGHLLVATCLAFTQYYLVDAQNALLAGAGVLWFVGGMVFTLFEMFVAALQAYIFTILGSVYISQSYPELG</sequence>
<dbReference type="GO" id="GO:0045259">
    <property type="term" value="C:proton-transporting ATP synthase complex"/>
    <property type="evidence" value="ECO:0007669"/>
    <property type="project" value="UniProtKB-KW"/>
</dbReference>
<feature type="transmembrane region" description="Helical" evidence="11">
    <location>
        <begin position="167"/>
        <end position="189"/>
    </location>
</feature>
<feature type="transmembrane region" description="Helical" evidence="11">
    <location>
        <begin position="39"/>
        <end position="61"/>
    </location>
</feature>
<dbReference type="STRING" id="1437603.GCA_000771525_00572"/>
<evidence type="ECO:0000256" key="5">
    <source>
        <dbReference type="ARBA" id="ARBA00022692"/>
    </source>
</evidence>
<evidence type="ECO:0000256" key="7">
    <source>
        <dbReference type="ARBA" id="ARBA00022989"/>
    </source>
</evidence>
<proteinExistence type="inferred from homology"/>
<dbReference type="InterPro" id="IPR045083">
    <property type="entry name" value="ATP_synth_F0_asu_bact/mt"/>
</dbReference>
<dbReference type="PROSITE" id="PS00449">
    <property type="entry name" value="ATPASE_A"/>
    <property type="match status" value="1"/>
</dbReference>
<evidence type="ECO:0000256" key="6">
    <source>
        <dbReference type="ARBA" id="ARBA00022781"/>
    </source>
</evidence>
<keyword evidence="9 11" id="KW-0472">Membrane</keyword>
<keyword evidence="4 11" id="KW-0138">CF(0)</keyword>
<reference evidence="13 14" key="1">
    <citation type="submission" date="2014-03" db="EMBL/GenBank/DDBJ databases">
        <title>Genomics of Bifidobacteria.</title>
        <authorList>
            <person name="Ventura M."/>
            <person name="Milani C."/>
            <person name="Lugli G.A."/>
        </authorList>
    </citation>
    <scope>NUCLEOTIDE SEQUENCE [LARGE SCALE GENOMIC DNA]</scope>
    <source>
        <strain evidence="13 14">DSM 21395</strain>
    </source>
</reference>
<evidence type="ECO:0000256" key="10">
    <source>
        <dbReference type="ARBA" id="ARBA00023310"/>
    </source>
</evidence>
<dbReference type="EMBL" id="JGZE01000012">
    <property type="protein sequence ID" value="KFI76688.1"/>
    <property type="molecule type" value="Genomic_DNA"/>
</dbReference>
<comment type="similarity">
    <text evidence="2 11 12">Belongs to the ATPase A chain family.</text>
</comment>
<dbReference type="PANTHER" id="PTHR11410">
    <property type="entry name" value="ATP SYNTHASE SUBUNIT A"/>
    <property type="match status" value="1"/>
</dbReference>
<comment type="caution">
    <text evidence="13">The sequence shown here is derived from an EMBL/GenBank/DDBJ whole genome shotgun (WGS) entry which is preliminary data.</text>
</comment>
<feature type="transmembrane region" description="Helical" evidence="11">
    <location>
        <begin position="230"/>
        <end position="262"/>
    </location>
</feature>
<dbReference type="HAMAP" id="MF_01393">
    <property type="entry name" value="ATP_synth_a_bact"/>
    <property type="match status" value="1"/>
</dbReference>